<accession>A0A7T8KG14</accession>
<dbReference type="InterPro" id="IPR036850">
    <property type="entry name" value="NDK-like_dom_sf"/>
</dbReference>
<evidence type="ECO:0000313" key="10">
    <source>
        <dbReference type="Proteomes" id="UP000595437"/>
    </source>
</evidence>
<reference evidence="10" key="1">
    <citation type="submission" date="2021-01" db="EMBL/GenBank/DDBJ databases">
        <title>Caligus Genome Assembly.</title>
        <authorList>
            <person name="Gallardo-Escarate C."/>
        </authorList>
    </citation>
    <scope>NUCLEOTIDE SEQUENCE [LARGE SCALE GENOMIC DNA]</scope>
</reference>
<dbReference type="Pfam" id="PF00334">
    <property type="entry name" value="NDK"/>
    <property type="match status" value="1"/>
</dbReference>
<dbReference type="SUPFAM" id="SSF54919">
    <property type="entry name" value="Nucleoside diphosphate kinase, NDK"/>
    <property type="match status" value="1"/>
</dbReference>
<dbReference type="Gene3D" id="3.30.70.141">
    <property type="entry name" value="Nucleoside diphosphate kinase-like domain"/>
    <property type="match status" value="1"/>
</dbReference>
<dbReference type="InterPro" id="IPR034907">
    <property type="entry name" value="NDK-like_dom"/>
</dbReference>
<gene>
    <name evidence="9" type="ORF">FKW44_008388</name>
</gene>
<evidence type="ECO:0000256" key="5">
    <source>
        <dbReference type="ARBA" id="ARBA00022777"/>
    </source>
</evidence>
<evidence type="ECO:0000256" key="6">
    <source>
        <dbReference type="PROSITE-ProRule" id="PRU00706"/>
    </source>
</evidence>
<dbReference type="GO" id="GO:0006183">
    <property type="term" value="P:GTP biosynthetic process"/>
    <property type="evidence" value="ECO:0007669"/>
    <property type="project" value="InterPro"/>
</dbReference>
<dbReference type="GO" id="GO:0006228">
    <property type="term" value="P:UTP biosynthetic process"/>
    <property type="evidence" value="ECO:0007669"/>
    <property type="project" value="InterPro"/>
</dbReference>
<comment type="cofactor">
    <cofactor evidence="1">
        <name>Mg(2+)</name>
        <dbReference type="ChEBI" id="CHEBI:18420"/>
    </cofactor>
</comment>
<dbReference type="OrthoDB" id="270127at2759"/>
<evidence type="ECO:0000256" key="4">
    <source>
        <dbReference type="ARBA" id="ARBA00022679"/>
    </source>
</evidence>
<keyword evidence="4" id="KW-0808">Transferase</keyword>
<dbReference type="PANTHER" id="PTHR11349">
    <property type="entry name" value="NUCLEOSIDE DIPHOSPHATE KINASE"/>
    <property type="match status" value="1"/>
</dbReference>
<dbReference type="SMART" id="SM00562">
    <property type="entry name" value="NDK"/>
    <property type="match status" value="1"/>
</dbReference>
<name>A0A7T8KG14_CALRO</name>
<evidence type="ECO:0000313" key="9">
    <source>
        <dbReference type="EMBL" id="QQP55257.1"/>
    </source>
</evidence>
<keyword evidence="10" id="KW-1185">Reference proteome</keyword>
<feature type="domain" description="Nucleoside diphosphate kinase-like" evidence="8">
    <location>
        <begin position="16"/>
        <end position="121"/>
    </location>
</feature>
<evidence type="ECO:0000259" key="8">
    <source>
        <dbReference type="SMART" id="SM00562"/>
    </source>
</evidence>
<evidence type="ECO:0000256" key="1">
    <source>
        <dbReference type="ARBA" id="ARBA00001946"/>
    </source>
</evidence>
<comment type="similarity">
    <text evidence="2 6 7">Belongs to the NDK family.</text>
</comment>
<dbReference type="GO" id="GO:0004550">
    <property type="term" value="F:nucleoside diphosphate kinase activity"/>
    <property type="evidence" value="ECO:0007669"/>
    <property type="project" value="UniProtKB-EC"/>
</dbReference>
<comment type="caution">
    <text evidence="6">Lacks conserved residue(s) required for the propagation of feature annotation.</text>
</comment>
<evidence type="ECO:0000256" key="7">
    <source>
        <dbReference type="RuleBase" id="RU004011"/>
    </source>
</evidence>
<sequence>MQAIRTSFKVTSISTLEQIAPDGLRRRLCGRILSMLEEVESLRLLALKVLIPRHEVLEAHYHEHKDKPFYSDLMAYVGSGDPVLASAWIGTEAVQKTRDLIGCTDPALAQEEPFAPNLLCPREKTLFMAQTLLKAEKMKWHYGSLNRNWYQGIV</sequence>
<dbReference type="AlphaFoldDB" id="A0A7T8KG14"/>
<dbReference type="EC" id="2.7.4.6" evidence="3"/>
<evidence type="ECO:0000256" key="2">
    <source>
        <dbReference type="ARBA" id="ARBA00008142"/>
    </source>
</evidence>
<protein>
    <recommendedName>
        <fullName evidence="3">nucleoside-diphosphate kinase</fullName>
        <ecNumber evidence="3">2.7.4.6</ecNumber>
    </recommendedName>
</protein>
<dbReference type="InterPro" id="IPR001564">
    <property type="entry name" value="Nucleoside_diP_kinase"/>
</dbReference>
<dbReference type="Proteomes" id="UP000595437">
    <property type="component" value="Chromosome 5"/>
</dbReference>
<keyword evidence="5 9" id="KW-0418">Kinase</keyword>
<organism evidence="9 10">
    <name type="scientific">Caligus rogercresseyi</name>
    <name type="common">Sea louse</name>
    <dbReference type="NCBI Taxonomy" id="217165"/>
    <lineage>
        <taxon>Eukaryota</taxon>
        <taxon>Metazoa</taxon>
        <taxon>Ecdysozoa</taxon>
        <taxon>Arthropoda</taxon>
        <taxon>Crustacea</taxon>
        <taxon>Multicrustacea</taxon>
        <taxon>Hexanauplia</taxon>
        <taxon>Copepoda</taxon>
        <taxon>Siphonostomatoida</taxon>
        <taxon>Caligidae</taxon>
        <taxon>Caligus</taxon>
    </lineage>
</organism>
<dbReference type="PRINTS" id="PR01243">
    <property type="entry name" value="NUCDPKINASE"/>
</dbReference>
<dbReference type="GO" id="GO:0006241">
    <property type="term" value="P:CTP biosynthetic process"/>
    <property type="evidence" value="ECO:0007669"/>
    <property type="project" value="InterPro"/>
</dbReference>
<dbReference type="EMBL" id="CP045894">
    <property type="protein sequence ID" value="QQP55257.1"/>
    <property type="molecule type" value="Genomic_DNA"/>
</dbReference>
<proteinExistence type="inferred from homology"/>
<dbReference type="PROSITE" id="PS51374">
    <property type="entry name" value="NDPK_LIKE"/>
    <property type="match status" value="1"/>
</dbReference>
<evidence type="ECO:0000256" key="3">
    <source>
        <dbReference type="ARBA" id="ARBA00012966"/>
    </source>
</evidence>